<feature type="signal peptide" evidence="2">
    <location>
        <begin position="1"/>
        <end position="29"/>
    </location>
</feature>
<evidence type="ECO:0000313" key="4">
    <source>
        <dbReference type="Proteomes" id="UP000327039"/>
    </source>
</evidence>
<organism evidence="3 4">
    <name type="scientific">Microbacterium radiodurans</name>
    <dbReference type="NCBI Taxonomy" id="661398"/>
    <lineage>
        <taxon>Bacteria</taxon>
        <taxon>Bacillati</taxon>
        <taxon>Actinomycetota</taxon>
        <taxon>Actinomycetes</taxon>
        <taxon>Micrococcales</taxon>
        <taxon>Microbacteriaceae</taxon>
        <taxon>Microbacterium</taxon>
    </lineage>
</organism>
<evidence type="ECO:0008006" key="5">
    <source>
        <dbReference type="Google" id="ProtNLM"/>
    </source>
</evidence>
<accession>A0A5J5IU13</accession>
<evidence type="ECO:0000313" key="3">
    <source>
        <dbReference type="EMBL" id="KAA9089398.1"/>
    </source>
</evidence>
<feature type="region of interest" description="Disordered" evidence="1">
    <location>
        <begin position="31"/>
        <end position="59"/>
    </location>
</feature>
<feature type="chain" id="PRO_5038512609" description="DUF3558 domain-containing protein" evidence="2">
    <location>
        <begin position="30"/>
        <end position="217"/>
    </location>
</feature>
<dbReference type="EMBL" id="VYRZ01000001">
    <property type="protein sequence ID" value="KAA9089398.1"/>
    <property type="molecule type" value="Genomic_DNA"/>
</dbReference>
<dbReference type="OrthoDB" id="5074574at2"/>
<reference evidence="4" key="1">
    <citation type="submission" date="2019-09" db="EMBL/GenBank/DDBJ databases">
        <title>Mumia zhuanghuii sp. nov. isolated from the intestinal contents of plateau pika (Ochotona curzoniae) in the Qinghai-Tibet plateau of China.</title>
        <authorList>
            <person name="Tian Z."/>
        </authorList>
    </citation>
    <scope>NUCLEOTIDE SEQUENCE [LARGE SCALE GENOMIC DNA]</scope>
    <source>
        <strain evidence="4">DSM 25564</strain>
    </source>
</reference>
<keyword evidence="4" id="KW-1185">Reference proteome</keyword>
<dbReference type="Proteomes" id="UP000327039">
    <property type="component" value="Unassembled WGS sequence"/>
</dbReference>
<sequence length="217" mass="21201">MRRQATLRSSVIAAAGMLVLAGCAPPAAEAPAASGSSTAIAPAPDATPDVTTPSSTPTSASNGIATGFAVPACEQQVDEAAVQSAFGSDVSFIADVTETWEPVGPAAQEALAGATAAVACLWGVPNSGRGVSIAVADLGDPAADLIAALRDSDAYVESDAEGALLFAADAIETGDVTSSVAYVFDGVAWVSVSGGELADATSAREVALAVHAALRAG</sequence>
<protein>
    <recommendedName>
        <fullName evidence="5">DUF3558 domain-containing protein</fullName>
    </recommendedName>
</protein>
<gene>
    <name evidence="3" type="ORF">F6B42_02620</name>
</gene>
<keyword evidence="2" id="KW-0732">Signal</keyword>
<dbReference type="PROSITE" id="PS51257">
    <property type="entry name" value="PROKAR_LIPOPROTEIN"/>
    <property type="match status" value="1"/>
</dbReference>
<evidence type="ECO:0000256" key="2">
    <source>
        <dbReference type="SAM" id="SignalP"/>
    </source>
</evidence>
<evidence type="ECO:0000256" key="1">
    <source>
        <dbReference type="SAM" id="MobiDB-lite"/>
    </source>
</evidence>
<dbReference type="AlphaFoldDB" id="A0A5J5IU13"/>
<dbReference type="RefSeq" id="WP_150418030.1">
    <property type="nucleotide sequence ID" value="NZ_VYRZ01000001.1"/>
</dbReference>
<name>A0A5J5IU13_9MICO</name>
<comment type="caution">
    <text evidence="3">The sequence shown here is derived from an EMBL/GenBank/DDBJ whole genome shotgun (WGS) entry which is preliminary data.</text>
</comment>
<proteinExistence type="predicted"/>